<dbReference type="EMBL" id="CM017884">
    <property type="protein sequence ID" value="KAG1366981.1"/>
    <property type="molecule type" value="Genomic_DNA"/>
</dbReference>
<sequence length="207" mass="23137">MDTTTSSTAIGKAIDAIEAATPPTSPSPLVEAQTSEPPTKREQGAKKKRERSATRKVQCKTKSKGSNGEDEDLGENPFNNCSIIRSLINGCTLPKMGHQLITNMKAMHHQRVEAEKVQEDHQAEIDHLLKEKLAEIDRLLRKKSTEVGGLQEMVWNTKQALAKAKEELLLEIKRREKAEVEAAELKEQVSRQILEMKAQAIEKFKTS</sequence>
<dbReference type="AlphaFoldDB" id="A0A8K0ITK9"/>
<accession>A0A8K0ITK9</accession>
<organism evidence="3 4">
    <name type="scientific">Cocos nucifera</name>
    <name type="common">Coconut palm</name>
    <dbReference type="NCBI Taxonomy" id="13894"/>
    <lineage>
        <taxon>Eukaryota</taxon>
        <taxon>Viridiplantae</taxon>
        <taxon>Streptophyta</taxon>
        <taxon>Embryophyta</taxon>
        <taxon>Tracheophyta</taxon>
        <taxon>Spermatophyta</taxon>
        <taxon>Magnoliopsida</taxon>
        <taxon>Liliopsida</taxon>
        <taxon>Arecaceae</taxon>
        <taxon>Arecoideae</taxon>
        <taxon>Cocoseae</taxon>
        <taxon>Attaleinae</taxon>
        <taxon>Cocos</taxon>
    </lineage>
</organism>
<evidence type="ECO:0000256" key="2">
    <source>
        <dbReference type="SAM" id="MobiDB-lite"/>
    </source>
</evidence>
<evidence type="ECO:0000313" key="4">
    <source>
        <dbReference type="Proteomes" id="UP000797356"/>
    </source>
</evidence>
<feature type="region of interest" description="Disordered" evidence="2">
    <location>
        <begin position="1"/>
        <end position="76"/>
    </location>
</feature>
<proteinExistence type="predicted"/>
<reference evidence="3" key="1">
    <citation type="journal article" date="2017" name="Gigascience">
        <title>The genome draft of coconut (Cocos nucifera).</title>
        <authorList>
            <person name="Xiao Y."/>
            <person name="Xu P."/>
            <person name="Fan H."/>
            <person name="Baudouin L."/>
            <person name="Xia W."/>
            <person name="Bocs S."/>
            <person name="Xu J."/>
            <person name="Li Q."/>
            <person name="Guo A."/>
            <person name="Zhou L."/>
            <person name="Li J."/>
            <person name="Wu Y."/>
            <person name="Ma Z."/>
            <person name="Armero A."/>
            <person name="Issali A.E."/>
            <person name="Liu N."/>
            <person name="Peng M."/>
            <person name="Yang Y."/>
        </authorList>
    </citation>
    <scope>NUCLEOTIDE SEQUENCE</scope>
    <source>
        <tissue evidence="3">Spear leaf of Hainan Tall coconut</tissue>
    </source>
</reference>
<protein>
    <submittedName>
        <fullName evidence="3">Uncharacterized protein</fullName>
    </submittedName>
</protein>
<keyword evidence="4" id="KW-1185">Reference proteome</keyword>
<comment type="caution">
    <text evidence="3">The sequence shown here is derived from an EMBL/GenBank/DDBJ whole genome shotgun (WGS) entry which is preliminary data.</text>
</comment>
<evidence type="ECO:0000256" key="1">
    <source>
        <dbReference type="SAM" id="Coils"/>
    </source>
</evidence>
<feature type="coiled-coil region" evidence="1">
    <location>
        <begin position="158"/>
        <end position="195"/>
    </location>
</feature>
<evidence type="ECO:0000313" key="3">
    <source>
        <dbReference type="EMBL" id="KAG1366981.1"/>
    </source>
</evidence>
<dbReference type="Proteomes" id="UP000797356">
    <property type="component" value="Chromosome 13"/>
</dbReference>
<keyword evidence="1" id="KW-0175">Coiled coil</keyword>
<gene>
    <name evidence="3" type="ORF">COCNU_13G007710</name>
</gene>
<reference evidence="3" key="2">
    <citation type="submission" date="2019-07" db="EMBL/GenBank/DDBJ databases">
        <authorList>
            <person name="Yang Y."/>
            <person name="Bocs S."/>
            <person name="Baudouin L."/>
        </authorList>
    </citation>
    <scope>NUCLEOTIDE SEQUENCE</scope>
    <source>
        <tissue evidence="3">Spear leaf of Hainan Tall coconut</tissue>
    </source>
</reference>
<name>A0A8K0ITK9_COCNU</name>